<keyword evidence="10" id="KW-0472">Membrane</keyword>
<dbReference type="GO" id="GO:0005576">
    <property type="term" value="C:extracellular region"/>
    <property type="evidence" value="ECO:0007669"/>
    <property type="project" value="TreeGrafter"/>
</dbReference>
<evidence type="ECO:0000256" key="8">
    <source>
        <dbReference type="ARBA" id="ARBA00023316"/>
    </source>
</evidence>
<evidence type="ECO:0000256" key="9">
    <source>
        <dbReference type="PROSITE-ProRule" id="PRU01373"/>
    </source>
</evidence>
<dbReference type="InterPro" id="IPR038063">
    <property type="entry name" value="Transpep_catalytic_dom"/>
</dbReference>
<dbReference type="CDD" id="cd16913">
    <property type="entry name" value="YkuD_like"/>
    <property type="match status" value="1"/>
</dbReference>
<keyword evidence="5" id="KW-0378">Hydrolase</keyword>
<keyword evidence="3" id="KW-0328">Glycosyltransferase</keyword>
<evidence type="ECO:0000256" key="3">
    <source>
        <dbReference type="ARBA" id="ARBA00022676"/>
    </source>
</evidence>
<evidence type="ECO:0000313" key="13">
    <source>
        <dbReference type="Proteomes" id="UP000245202"/>
    </source>
</evidence>
<evidence type="ECO:0000256" key="1">
    <source>
        <dbReference type="ARBA" id="ARBA00004752"/>
    </source>
</evidence>
<dbReference type="UniPathway" id="UPA00219"/>
<dbReference type="GO" id="GO:0018104">
    <property type="term" value="P:peptidoglycan-protein cross-linking"/>
    <property type="evidence" value="ECO:0007669"/>
    <property type="project" value="TreeGrafter"/>
</dbReference>
<dbReference type="PROSITE" id="PS52029">
    <property type="entry name" value="LD_TPASE"/>
    <property type="match status" value="1"/>
</dbReference>
<dbReference type="PANTHER" id="PTHR30582:SF24">
    <property type="entry name" value="L,D-TRANSPEPTIDASE ERFK_SRFK-RELATED"/>
    <property type="match status" value="1"/>
</dbReference>
<evidence type="ECO:0000256" key="7">
    <source>
        <dbReference type="ARBA" id="ARBA00022984"/>
    </source>
</evidence>
<dbReference type="GO" id="GO:0008360">
    <property type="term" value="P:regulation of cell shape"/>
    <property type="evidence" value="ECO:0007669"/>
    <property type="project" value="UniProtKB-UniRule"/>
</dbReference>
<organism evidence="12 13">
    <name type="scientific">Paenibacillus agaridevorans</name>
    <dbReference type="NCBI Taxonomy" id="171404"/>
    <lineage>
        <taxon>Bacteria</taxon>
        <taxon>Bacillati</taxon>
        <taxon>Bacillota</taxon>
        <taxon>Bacilli</taxon>
        <taxon>Bacillales</taxon>
        <taxon>Paenibacillaceae</taxon>
        <taxon>Paenibacillus</taxon>
    </lineage>
</organism>
<evidence type="ECO:0000259" key="11">
    <source>
        <dbReference type="PROSITE" id="PS52029"/>
    </source>
</evidence>
<keyword evidence="8 9" id="KW-0961">Cell wall biogenesis/degradation</keyword>
<proteinExistence type="inferred from homology"/>
<feature type="active site" description="Proton donor/acceptor" evidence="9">
    <location>
        <position position="394"/>
    </location>
</feature>
<evidence type="ECO:0000256" key="2">
    <source>
        <dbReference type="ARBA" id="ARBA00005992"/>
    </source>
</evidence>
<dbReference type="GO" id="GO:0071972">
    <property type="term" value="F:peptidoglycan L,D-transpeptidase activity"/>
    <property type="evidence" value="ECO:0007669"/>
    <property type="project" value="TreeGrafter"/>
</dbReference>
<dbReference type="Proteomes" id="UP000245202">
    <property type="component" value="Unassembled WGS sequence"/>
</dbReference>
<dbReference type="Pfam" id="PF03734">
    <property type="entry name" value="YkuD"/>
    <property type="match status" value="1"/>
</dbReference>
<dbReference type="EMBL" id="BDQX01000458">
    <property type="protein sequence ID" value="GBG12240.1"/>
    <property type="molecule type" value="Genomic_DNA"/>
</dbReference>
<sequence length="468" mass="51315">MEQSKFDKPEDIIYLKQFVKKHPDNKMGWYLLGKHYRDAGKEGKANYCFIQAGDIYDAFEQSSHPLAVSTNQLEELKAWEKRKKRKRLVRNVTVIAVPLLLLALLIPSIGNQQQVPGDDAVPAVADGSPALGVVLVPRKEKTPAGYAFGEVMKAGGESPPKVIAAHLEEKGGWKQWNGNARLLMEMERGSGQAQFEVSMLDRNVCACDPADAKPAASRFAEWKKEQEQHWTLSSAIVQYRNLYKKWPENLDALVRPYPHNVLSGEGEGMAEMFPELLAKLKLSASQAENAKPQTGGQGTKDAAAQIAGATSIGSNGLFQPDWSKPLEIVIDVSNHTLAVVHNGLIVRSYRVGLGGSKTPEGSFFISEKVRDPNGGDGIFGSRGMTLSNTLYAIHGTNDTDSIGKDKSLGCIRLGEADVEELFDMVPLGTPVQIKNGTLPPDAKAPQERFRLAPKQDESNPAKVYRWLT</sequence>
<dbReference type="GO" id="GO:0016757">
    <property type="term" value="F:glycosyltransferase activity"/>
    <property type="evidence" value="ECO:0007669"/>
    <property type="project" value="UniProtKB-KW"/>
</dbReference>
<keyword evidence="10" id="KW-0812">Transmembrane</keyword>
<dbReference type="Gene3D" id="2.40.440.10">
    <property type="entry name" value="L,D-transpeptidase catalytic domain-like"/>
    <property type="match status" value="1"/>
</dbReference>
<dbReference type="AlphaFoldDB" id="A0A2R5EZZ1"/>
<evidence type="ECO:0000256" key="4">
    <source>
        <dbReference type="ARBA" id="ARBA00022679"/>
    </source>
</evidence>
<keyword evidence="10" id="KW-1133">Transmembrane helix</keyword>
<keyword evidence="6 9" id="KW-0133">Cell shape</keyword>
<comment type="pathway">
    <text evidence="1 9">Cell wall biogenesis; peptidoglycan biosynthesis.</text>
</comment>
<comment type="similarity">
    <text evidence="2">Belongs to the YkuD family.</text>
</comment>
<keyword evidence="13" id="KW-1185">Reference proteome</keyword>
<evidence type="ECO:0000313" key="12">
    <source>
        <dbReference type="EMBL" id="GBG12240.1"/>
    </source>
</evidence>
<dbReference type="SUPFAM" id="SSF141523">
    <property type="entry name" value="L,D-transpeptidase catalytic domain-like"/>
    <property type="match status" value="1"/>
</dbReference>
<dbReference type="InterPro" id="IPR050979">
    <property type="entry name" value="LD-transpeptidase"/>
</dbReference>
<keyword evidence="4" id="KW-0808">Transferase</keyword>
<keyword evidence="7 9" id="KW-0573">Peptidoglycan synthesis</keyword>
<evidence type="ECO:0000256" key="10">
    <source>
        <dbReference type="SAM" id="Phobius"/>
    </source>
</evidence>
<dbReference type="GO" id="GO:0071555">
    <property type="term" value="P:cell wall organization"/>
    <property type="evidence" value="ECO:0007669"/>
    <property type="project" value="UniProtKB-UniRule"/>
</dbReference>
<feature type="active site" description="Nucleophile" evidence="9">
    <location>
        <position position="410"/>
    </location>
</feature>
<dbReference type="PANTHER" id="PTHR30582">
    <property type="entry name" value="L,D-TRANSPEPTIDASE"/>
    <property type="match status" value="1"/>
</dbReference>
<name>A0A2R5EZZ1_9BACL</name>
<reference evidence="12 13" key="1">
    <citation type="submission" date="2017-08" db="EMBL/GenBank/DDBJ databases">
        <title>Substantial Increase in Enzyme Production by Combined Drug-Resistance Mutations in Paenibacillus agaridevorans.</title>
        <authorList>
            <person name="Tanaka Y."/>
            <person name="Funane K."/>
            <person name="Hosaka T."/>
            <person name="Shiwa Y."/>
            <person name="Fujita N."/>
            <person name="Miyazaki T."/>
            <person name="Yoshikawa H."/>
            <person name="Murakami K."/>
            <person name="Kasahara K."/>
            <person name="Inaoka T."/>
            <person name="Hiraga Y."/>
            <person name="Ochi K."/>
        </authorList>
    </citation>
    <scope>NUCLEOTIDE SEQUENCE [LARGE SCALE GENOMIC DNA]</scope>
    <source>
        <strain evidence="12 13">T-3040</strain>
    </source>
</reference>
<gene>
    <name evidence="12" type="ORF">PAT3040_07109</name>
</gene>
<feature type="transmembrane region" description="Helical" evidence="10">
    <location>
        <begin position="88"/>
        <end position="106"/>
    </location>
</feature>
<dbReference type="InterPro" id="IPR005490">
    <property type="entry name" value="LD_TPept_cat_dom"/>
</dbReference>
<evidence type="ECO:0000256" key="5">
    <source>
        <dbReference type="ARBA" id="ARBA00022801"/>
    </source>
</evidence>
<protein>
    <submittedName>
        <fullName evidence="12">L,D-transpeptidase</fullName>
    </submittedName>
</protein>
<accession>A0A2R5EZZ1</accession>
<comment type="caution">
    <text evidence="12">The sequence shown here is derived from an EMBL/GenBank/DDBJ whole genome shotgun (WGS) entry which is preliminary data.</text>
</comment>
<feature type="domain" description="L,D-TPase catalytic" evidence="11">
    <location>
        <begin position="326"/>
        <end position="434"/>
    </location>
</feature>
<evidence type="ECO:0000256" key="6">
    <source>
        <dbReference type="ARBA" id="ARBA00022960"/>
    </source>
</evidence>